<proteinExistence type="predicted"/>
<dbReference type="Proteomes" id="UP001732700">
    <property type="component" value="Chromosome 4A"/>
</dbReference>
<dbReference type="EnsemblPlants" id="AVESA.00010b.r2.4AG0651460.1">
    <property type="protein sequence ID" value="AVESA.00010b.r2.4AG0651460.1.CDS"/>
    <property type="gene ID" value="AVESA.00010b.r2.4AG0651460"/>
</dbReference>
<name>A0ACD5WLK0_AVESA</name>
<accession>A0ACD5WLK0</accession>
<evidence type="ECO:0000313" key="1">
    <source>
        <dbReference type="EnsemblPlants" id="AVESA.00010b.r2.4AG0651460.1.CDS"/>
    </source>
</evidence>
<reference evidence="1" key="2">
    <citation type="submission" date="2025-09" db="UniProtKB">
        <authorList>
            <consortium name="EnsemblPlants"/>
        </authorList>
    </citation>
    <scope>IDENTIFICATION</scope>
</reference>
<organism evidence="1 2">
    <name type="scientific">Avena sativa</name>
    <name type="common">Oat</name>
    <dbReference type="NCBI Taxonomy" id="4498"/>
    <lineage>
        <taxon>Eukaryota</taxon>
        <taxon>Viridiplantae</taxon>
        <taxon>Streptophyta</taxon>
        <taxon>Embryophyta</taxon>
        <taxon>Tracheophyta</taxon>
        <taxon>Spermatophyta</taxon>
        <taxon>Magnoliopsida</taxon>
        <taxon>Liliopsida</taxon>
        <taxon>Poales</taxon>
        <taxon>Poaceae</taxon>
        <taxon>BOP clade</taxon>
        <taxon>Pooideae</taxon>
        <taxon>Poodae</taxon>
        <taxon>Poeae</taxon>
        <taxon>Poeae Chloroplast Group 1 (Aveneae type)</taxon>
        <taxon>Aveninae</taxon>
        <taxon>Avena</taxon>
    </lineage>
</organism>
<sequence>MKITAILVLRTPEAASSSAGEEQQQQAVVLANASDMSRFRFFQRPAARDTIVLVARTIALRTAASRRHLTVQQGHEGHPVAIWPDASPADSSPPAAGYKVHCYNQNGLCAVVFTDEHYPDRSAHSILIEVLEEYQKNFGGSWRTAKEDATQTWEYLDHALTKYQDPAEADKIILNKIAQNMLQIGEPLDSLAEKCSELSAAAQMFYKPVKKTNSYCTISRGDTLMAIGAMALAAGLVLTYILGKKC</sequence>
<reference evidence="1" key="1">
    <citation type="submission" date="2021-05" db="EMBL/GenBank/DDBJ databases">
        <authorList>
            <person name="Scholz U."/>
            <person name="Mascher M."/>
            <person name="Fiebig A."/>
        </authorList>
    </citation>
    <scope>NUCLEOTIDE SEQUENCE [LARGE SCALE GENOMIC DNA]</scope>
</reference>
<protein>
    <submittedName>
        <fullName evidence="1">Uncharacterized protein</fullName>
    </submittedName>
</protein>
<evidence type="ECO:0000313" key="2">
    <source>
        <dbReference type="Proteomes" id="UP001732700"/>
    </source>
</evidence>
<keyword evidence="2" id="KW-1185">Reference proteome</keyword>